<dbReference type="InterPro" id="IPR005025">
    <property type="entry name" value="FMN_Rdtase-like_dom"/>
</dbReference>
<evidence type="ECO:0000256" key="1">
    <source>
        <dbReference type="ARBA" id="ARBA00001917"/>
    </source>
</evidence>
<evidence type="ECO:0000256" key="3">
    <source>
        <dbReference type="ARBA" id="ARBA00022630"/>
    </source>
</evidence>
<dbReference type="OrthoDB" id="9059at2157"/>
<comment type="similarity">
    <text evidence="5">Belongs to the SsuE family. Isf subfamily.</text>
</comment>
<evidence type="ECO:0000259" key="6">
    <source>
        <dbReference type="Pfam" id="PF03358"/>
    </source>
</evidence>
<comment type="cofactor">
    <cofactor evidence="1">
        <name>FMN</name>
        <dbReference type="ChEBI" id="CHEBI:58210"/>
    </cofactor>
</comment>
<organism evidence="7 8">
    <name type="scientific">Methanospirillum lacunae</name>
    <dbReference type="NCBI Taxonomy" id="668570"/>
    <lineage>
        <taxon>Archaea</taxon>
        <taxon>Methanobacteriati</taxon>
        <taxon>Methanobacteriota</taxon>
        <taxon>Stenosarchaea group</taxon>
        <taxon>Methanomicrobia</taxon>
        <taxon>Methanomicrobiales</taxon>
        <taxon>Methanospirillaceae</taxon>
        <taxon>Methanospirillum</taxon>
    </lineage>
</organism>
<dbReference type="AlphaFoldDB" id="A0A2V2MZG5"/>
<sequence>MKVLGILGSPRPEGNTATLLHHVLQGAAAHGAATTIICASDLEVRACTNCDACKQTGQCIQDDDMQEMYDLIAESDGIVFASPNYMGGISGHLKPIIDRLYLY</sequence>
<dbReference type="SUPFAM" id="SSF52218">
    <property type="entry name" value="Flavoproteins"/>
    <property type="match status" value="1"/>
</dbReference>
<dbReference type="PANTHER" id="PTHR43278:SF2">
    <property type="entry name" value="IRON-SULFUR FLAVOPROTEIN"/>
    <property type="match status" value="1"/>
</dbReference>
<dbReference type="Proteomes" id="UP000245657">
    <property type="component" value="Unassembled WGS sequence"/>
</dbReference>
<dbReference type="GO" id="GO:0016491">
    <property type="term" value="F:oxidoreductase activity"/>
    <property type="evidence" value="ECO:0007669"/>
    <property type="project" value="InterPro"/>
</dbReference>
<dbReference type="RefSeq" id="WP_109969329.1">
    <property type="nucleotide sequence ID" value="NZ_CP176093.1"/>
</dbReference>
<keyword evidence="4" id="KW-0288">FMN</keyword>
<proteinExistence type="inferred from homology"/>
<dbReference type="Pfam" id="PF03358">
    <property type="entry name" value="FMN_red"/>
    <property type="match status" value="1"/>
</dbReference>
<evidence type="ECO:0000256" key="4">
    <source>
        <dbReference type="ARBA" id="ARBA00022643"/>
    </source>
</evidence>
<comment type="caution">
    <text evidence="7">The sequence shown here is derived from an EMBL/GenBank/DDBJ whole genome shotgun (WGS) entry which is preliminary data.</text>
</comment>
<keyword evidence="3" id="KW-0285">Flavoprotein</keyword>
<dbReference type="Gene3D" id="3.40.50.360">
    <property type="match status" value="1"/>
</dbReference>
<dbReference type="PANTHER" id="PTHR43278">
    <property type="entry name" value="NAD(P)H-DEPENDENT FMN-CONTAINING OXIDOREDUCTASE YWQN-RELATED"/>
    <property type="match status" value="1"/>
</dbReference>
<evidence type="ECO:0000256" key="2">
    <source>
        <dbReference type="ARBA" id="ARBA00001966"/>
    </source>
</evidence>
<evidence type="ECO:0000313" key="7">
    <source>
        <dbReference type="EMBL" id="PWR71710.1"/>
    </source>
</evidence>
<accession>A0A2V2MZG5</accession>
<protein>
    <recommendedName>
        <fullName evidence="6">NADPH-dependent FMN reductase-like domain-containing protein</fullName>
    </recommendedName>
</protein>
<name>A0A2V2MZG5_9EURY</name>
<keyword evidence="8" id="KW-1185">Reference proteome</keyword>
<dbReference type="EMBL" id="QGMY01000008">
    <property type="protein sequence ID" value="PWR71710.1"/>
    <property type="molecule type" value="Genomic_DNA"/>
</dbReference>
<gene>
    <name evidence="7" type="ORF">DK846_12770</name>
</gene>
<dbReference type="InterPro" id="IPR051796">
    <property type="entry name" value="ISF_SsuE-like"/>
</dbReference>
<feature type="domain" description="NADPH-dependent FMN reductase-like" evidence="6">
    <location>
        <begin position="1"/>
        <end position="100"/>
    </location>
</feature>
<reference evidence="7 8" key="1">
    <citation type="submission" date="2018-05" db="EMBL/GenBank/DDBJ databases">
        <title>Draft genome of Methanospirillum lacunae Ki8-1.</title>
        <authorList>
            <person name="Dueholm M.S."/>
            <person name="Nielsen P.H."/>
            <person name="Bakmann L.F."/>
            <person name="Otzen D.E."/>
        </authorList>
    </citation>
    <scope>NUCLEOTIDE SEQUENCE [LARGE SCALE GENOMIC DNA]</scope>
    <source>
        <strain evidence="7 8">Ki8-1</strain>
    </source>
</reference>
<evidence type="ECO:0000256" key="5">
    <source>
        <dbReference type="ARBA" id="ARBA00038292"/>
    </source>
</evidence>
<dbReference type="GeneID" id="97550120"/>
<evidence type="ECO:0000313" key="8">
    <source>
        <dbReference type="Proteomes" id="UP000245657"/>
    </source>
</evidence>
<dbReference type="InterPro" id="IPR029039">
    <property type="entry name" value="Flavoprotein-like_sf"/>
</dbReference>
<comment type="cofactor">
    <cofactor evidence="2">
        <name>[4Fe-4S] cluster</name>
        <dbReference type="ChEBI" id="CHEBI:49883"/>
    </cofactor>
</comment>